<feature type="transmembrane region" description="Helical" evidence="5">
    <location>
        <begin position="124"/>
        <end position="142"/>
    </location>
</feature>
<evidence type="ECO:0000313" key="7">
    <source>
        <dbReference type="EMBL" id="MFC3149317.1"/>
    </source>
</evidence>
<name>A0ABV7HC39_9BURK</name>
<dbReference type="InterPro" id="IPR000620">
    <property type="entry name" value="EamA_dom"/>
</dbReference>
<proteinExistence type="predicted"/>
<dbReference type="InterPro" id="IPR050638">
    <property type="entry name" value="AA-Vitamin_Transporters"/>
</dbReference>
<protein>
    <submittedName>
        <fullName evidence="7">DMT family transporter</fullName>
    </submittedName>
</protein>
<dbReference type="Pfam" id="PF00892">
    <property type="entry name" value="EamA"/>
    <property type="match status" value="2"/>
</dbReference>
<evidence type="ECO:0000259" key="6">
    <source>
        <dbReference type="Pfam" id="PF00892"/>
    </source>
</evidence>
<organism evidence="7 8">
    <name type="scientific">Piscinibacterium candidicorallinum</name>
    <dbReference type="NCBI Taxonomy" id="1793872"/>
    <lineage>
        <taxon>Bacteria</taxon>
        <taxon>Pseudomonadati</taxon>
        <taxon>Pseudomonadota</taxon>
        <taxon>Betaproteobacteria</taxon>
        <taxon>Burkholderiales</taxon>
        <taxon>Piscinibacterium</taxon>
    </lineage>
</organism>
<evidence type="ECO:0000256" key="3">
    <source>
        <dbReference type="ARBA" id="ARBA00022989"/>
    </source>
</evidence>
<evidence type="ECO:0000313" key="8">
    <source>
        <dbReference type="Proteomes" id="UP001595556"/>
    </source>
</evidence>
<accession>A0ABV7HC39</accession>
<feature type="transmembrane region" description="Helical" evidence="5">
    <location>
        <begin position="148"/>
        <end position="167"/>
    </location>
</feature>
<feature type="transmembrane region" description="Helical" evidence="5">
    <location>
        <begin position="179"/>
        <end position="200"/>
    </location>
</feature>
<dbReference type="SUPFAM" id="SSF103481">
    <property type="entry name" value="Multidrug resistance efflux transporter EmrE"/>
    <property type="match status" value="2"/>
</dbReference>
<evidence type="ECO:0000256" key="4">
    <source>
        <dbReference type="ARBA" id="ARBA00023136"/>
    </source>
</evidence>
<reference evidence="8" key="1">
    <citation type="journal article" date="2019" name="Int. J. Syst. Evol. Microbiol.">
        <title>The Global Catalogue of Microorganisms (GCM) 10K type strain sequencing project: providing services to taxonomists for standard genome sequencing and annotation.</title>
        <authorList>
            <consortium name="The Broad Institute Genomics Platform"/>
            <consortium name="The Broad Institute Genome Sequencing Center for Infectious Disease"/>
            <person name="Wu L."/>
            <person name="Ma J."/>
        </authorList>
    </citation>
    <scope>NUCLEOTIDE SEQUENCE [LARGE SCALE GENOMIC DNA]</scope>
    <source>
        <strain evidence="8">KCTC 52168</strain>
    </source>
</reference>
<feature type="transmembrane region" description="Helical" evidence="5">
    <location>
        <begin position="90"/>
        <end position="112"/>
    </location>
</feature>
<keyword evidence="3 5" id="KW-1133">Transmembrane helix</keyword>
<gene>
    <name evidence="7" type="ORF">ACFOEN_16970</name>
</gene>
<evidence type="ECO:0000256" key="5">
    <source>
        <dbReference type="SAM" id="Phobius"/>
    </source>
</evidence>
<evidence type="ECO:0000256" key="2">
    <source>
        <dbReference type="ARBA" id="ARBA00022692"/>
    </source>
</evidence>
<keyword evidence="4 5" id="KW-0472">Membrane</keyword>
<feature type="transmembrane region" description="Helical" evidence="5">
    <location>
        <begin position="65"/>
        <end position="84"/>
    </location>
</feature>
<feature type="transmembrane region" description="Helical" evidence="5">
    <location>
        <begin position="33"/>
        <end position="53"/>
    </location>
</feature>
<keyword evidence="2 5" id="KW-0812">Transmembrane</keyword>
<sequence length="289" mass="30348">MPLKTLAEILLLAAVWGASFPLIRMTVPEFGVLPLNFVRCALGALALAVLLAFQRRRLAREDAALAGGLGVIGNALPFVLFAWATTILPASYPAVINATVPVFGALLAVWLLRERLTARRGAGVVLGVTGVGLLVGLGPVAMSAQVAGAVAAGLGACLCFALAQLLTKRHASHVNSLTLTFAMLSAASLVLLVPALFFLPTQWPSTAAWLWVTILAVSNSAWATARYMALVVRIGPVKAMTVPMLIPIFGLLWSAALLGERITPIFVLGTGVILSAVWLVAMERRPATQ</sequence>
<feature type="domain" description="EamA" evidence="6">
    <location>
        <begin position="9"/>
        <end position="135"/>
    </location>
</feature>
<dbReference type="EMBL" id="JBHRTI010000010">
    <property type="protein sequence ID" value="MFC3149317.1"/>
    <property type="molecule type" value="Genomic_DNA"/>
</dbReference>
<dbReference type="Proteomes" id="UP001595556">
    <property type="component" value="Unassembled WGS sequence"/>
</dbReference>
<dbReference type="Gene3D" id="1.10.3730.20">
    <property type="match status" value="1"/>
</dbReference>
<dbReference type="InterPro" id="IPR037185">
    <property type="entry name" value="EmrE-like"/>
</dbReference>
<comment type="caution">
    <text evidence="7">The sequence shown here is derived from an EMBL/GenBank/DDBJ whole genome shotgun (WGS) entry which is preliminary data.</text>
</comment>
<feature type="domain" description="EamA" evidence="6">
    <location>
        <begin position="150"/>
        <end position="281"/>
    </location>
</feature>
<dbReference type="PANTHER" id="PTHR32322">
    <property type="entry name" value="INNER MEMBRANE TRANSPORTER"/>
    <property type="match status" value="1"/>
</dbReference>
<feature type="transmembrane region" description="Helical" evidence="5">
    <location>
        <begin position="206"/>
        <end position="225"/>
    </location>
</feature>
<keyword evidence="8" id="KW-1185">Reference proteome</keyword>
<evidence type="ECO:0000256" key="1">
    <source>
        <dbReference type="ARBA" id="ARBA00004141"/>
    </source>
</evidence>
<dbReference type="RefSeq" id="WP_377305975.1">
    <property type="nucleotide sequence ID" value="NZ_CP180191.1"/>
</dbReference>
<comment type="subcellular location">
    <subcellularLocation>
        <location evidence="1">Membrane</location>
        <topology evidence="1">Multi-pass membrane protein</topology>
    </subcellularLocation>
</comment>
<feature type="transmembrane region" description="Helical" evidence="5">
    <location>
        <begin position="262"/>
        <end position="281"/>
    </location>
</feature>
<feature type="transmembrane region" description="Helical" evidence="5">
    <location>
        <begin position="237"/>
        <end position="256"/>
    </location>
</feature>
<dbReference type="PANTHER" id="PTHR32322:SF9">
    <property type="entry name" value="AMINO-ACID METABOLITE EFFLUX PUMP-RELATED"/>
    <property type="match status" value="1"/>
</dbReference>